<dbReference type="Proteomes" id="UP000199441">
    <property type="component" value="Unassembled WGS sequence"/>
</dbReference>
<organism evidence="1 2">
    <name type="scientific">Litoreibacter albidus</name>
    <dbReference type="NCBI Taxonomy" id="670155"/>
    <lineage>
        <taxon>Bacteria</taxon>
        <taxon>Pseudomonadati</taxon>
        <taxon>Pseudomonadota</taxon>
        <taxon>Alphaproteobacteria</taxon>
        <taxon>Rhodobacterales</taxon>
        <taxon>Roseobacteraceae</taxon>
        <taxon>Litoreibacter</taxon>
    </lineage>
</organism>
<evidence type="ECO:0000313" key="1">
    <source>
        <dbReference type="EMBL" id="SDW17897.1"/>
    </source>
</evidence>
<dbReference type="PROSITE" id="PS51318">
    <property type="entry name" value="TAT"/>
    <property type="match status" value="1"/>
</dbReference>
<gene>
    <name evidence="1" type="ORF">SAMN04488001_0479</name>
</gene>
<accession>A0A1H2RER7</accession>
<dbReference type="AlphaFoldDB" id="A0A1H2RER7"/>
<dbReference type="InterPro" id="IPR006311">
    <property type="entry name" value="TAT_signal"/>
</dbReference>
<dbReference type="STRING" id="670155.SAMN04488001_0479"/>
<sequence length="54" mass="6001">MPQFSRRGFMAATLATGASRAVPIALRAKKPRVVLELVYDKALGMMRAVERIVR</sequence>
<evidence type="ECO:0000313" key="2">
    <source>
        <dbReference type="Proteomes" id="UP000199441"/>
    </source>
</evidence>
<dbReference type="RefSeq" id="WP_089943826.1">
    <property type="nucleotide sequence ID" value="NZ_FNOI01000001.1"/>
</dbReference>
<dbReference type="EMBL" id="FNOI01000001">
    <property type="protein sequence ID" value="SDW17897.1"/>
    <property type="molecule type" value="Genomic_DNA"/>
</dbReference>
<name>A0A1H2RER7_9RHOB</name>
<protein>
    <submittedName>
        <fullName evidence="1">Uncharacterized protein</fullName>
    </submittedName>
</protein>
<reference evidence="2" key="1">
    <citation type="submission" date="2016-10" db="EMBL/GenBank/DDBJ databases">
        <authorList>
            <person name="Varghese N."/>
            <person name="Submissions S."/>
        </authorList>
    </citation>
    <scope>NUCLEOTIDE SEQUENCE [LARGE SCALE GENOMIC DNA]</scope>
    <source>
        <strain evidence="2">DSM 26922</strain>
    </source>
</reference>
<keyword evidence="2" id="KW-1185">Reference proteome</keyword>
<dbReference type="OrthoDB" id="7652364at2"/>
<proteinExistence type="predicted"/>